<sequence length="350" mass="37442">MKHVTSAALLSLGLASVPCMATPSAAQELAGYDRLDVSASHRSMPLSASIWYPAGTYIYRAPVTKSAIWQSTDAYIGAAIAPGKHPLILLSHGSGGNMDALGWLSSQLALRGAMVLAVNHPGTTSGDSSPRRTIHLAPRAADITALLDQVLADPDFAPYIDRDRISTVGFSLGGTTVLNLAGVRFDGDLYRDFCKTHGDVMQDCAFLKRGGVDFDQLSDDIAIDAKDPRISRFVVIEPGMTYAVDDSSLKNTDQDLLFIRLGKEHGWPASDLEATGSNLLGKLDHPAYAVFVPANHLTFLAECVPGAAELLARMDDDPVCSDPVGTDRGHIHKQIIDEISGFLDLGMWPS</sequence>
<dbReference type="AlphaFoldDB" id="A0A8I1MAN1"/>
<dbReference type="RefSeq" id="WP_206927990.1">
    <property type="nucleotide sequence ID" value="NZ_JAEKJW010000003.1"/>
</dbReference>
<gene>
    <name evidence="3" type="ORF">JF547_15800</name>
</gene>
<evidence type="ECO:0000256" key="1">
    <source>
        <dbReference type="ARBA" id="ARBA00022801"/>
    </source>
</evidence>
<feature type="signal peptide" evidence="2">
    <location>
        <begin position="1"/>
        <end position="21"/>
    </location>
</feature>
<dbReference type="Proteomes" id="UP000664405">
    <property type="component" value="Unassembled WGS sequence"/>
</dbReference>
<dbReference type="InterPro" id="IPR016986">
    <property type="entry name" value="UCP031982_abhydr"/>
</dbReference>
<dbReference type="InterPro" id="IPR050261">
    <property type="entry name" value="FrsA_esterase"/>
</dbReference>
<keyword evidence="2" id="KW-0732">Signal</keyword>
<dbReference type="PIRSF" id="PIRSF031982">
    <property type="entry name" value="UCP031982_abhydr"/>
    <property type="match status" value="1"/>
</dbReference>
<feature type="chain" id="PRO_5034157902" evidence="2">
    <location>
        <begin position="22"/>
        <end position="350"/>
    </location>
</feature>
<accession>A0A8I1MAN1</accession>
<dbReference type="EMBL" id="JAEKJW010000003">
    <property type="protein sequence ID" value="MBN8197931.1"/>
    <property type="molecule type" value="Genomic_DNA"/>
</dbReference>
<dbReference type="InterPro" id="IPR029058">
    <property type="entry name" value="AB_hydrolase_fold"/>
</dbReference>
<reference evidence="3" key="1">
    <citation type="submission" date="2020-12" db="EMBL/GenBank/DDBJ databases">
        <title>Oil enriched cultivation method for isolating marine PHA-producing bacteria.</title>
        <authorList>
            <person name="Zheng W."/>
            <person name="Yu S."/>
            <person name="Huang Y."/>
        </authorList>
    </citation>
    <scope>NUCLEOTIDE SEQUENCE</scope>
    <source>
        <strain evidence="3">SY-2-3</strain>
    </source>
</reference>
<organism evidence="3 4">
    <name type="scientific">Thalassospira povalilytica</name>
    <dbReference type="NCBI Taxonomy" id="732237"/>
    <lineage>
        <taxon>Bacteria</taxon>
        <taxon>Pseudomonadati</taxon>
        <taxon>Pseudomonadota</taxon>
        <taxon>Alphaproteobacteria</taxon>
        <taxon>Rhodospirillales</taxon>
        <taxon>Thalassospiraceae</taxon>
        <taxon>Thalassospira</taxon>
    </lineage>
</organism>
<keyword evidence="1" id="KW-0378">Hydrolase</keyword>
<dbReference type="GO" id="GO:0052689">
    <property type="term" value="F:carboxylic ester hydrolase activity"/>
    <property type="evidence" value="ECO:0007669"/>
    <property type="project" value="UniProtKB-ARBA"/>
</dbReference>
<dbReference type="Gene3D" id="3.40.50.1820">
    <property type="entry name" value="alpha/beta hydrolase"/>
    <property type="match status" value="1"/>
</dbReference>
<protein>
    <submittedName>
        <fullName evidence="3">Uncharacterized protein</fullName>
    </submittedName>
</protein>
<dbReference type="PANTHER" id="PTHR22946">
    <property type="entry name" value="DIENELACTONE HYDROLASE DOMAIN-CONTAINING PROTEIN-RELATED"/>
    <property type="match status" value="1"/>
</dbReference>
<evidence type="ECO:0000256" key="2">
    <source>
        <dbReference type="SAM" id="SignalP"/>
    </source>
</evidence>
<evidence type="ECO:0000313" key="3">
    <source>
        <dbReference type="EMBL" id="MBN8197931.1"/>
    </source>
</evidence>
<comment type="caution">
    <text evidence="3">The sequence shown here is derived from an EMBL/GenBank/DDBJ whole genome shotgun (WGS) entry which is preliminary data.</text>
</comment>
<name>A0A8I1MAN1_9PROT</name>
<evidence type="ECO:0000313" key="4">
    <source>
        <dbReference type="Proteomes" id="UP000664405"/>
    </source>
</evidence>
<dbReference type="PANTHER" id="PTHR22946:SF9">
    <property type="entry name" value="POLYKETIDE TRANSFERASE AF380"/>
    <property type="match status" value="1"/>
</dbReference>
<proteinExistence type="predicted"/>
<dbReference type="SUPFAM" id="SSF53474">
    <property type="entry name" value="alpha/beta-Hydrolases"/>
    <property type="match status" value="1"/>
</dbReference>